<evidence type="ECO:0000259" key="9">
    <source>
        <dbReference type="Pfam" id="PF09302"/>
    </source>
</evidence>
<feature type="compositionally biased region" description="Acidic residues" evidence="8">
    <location>
        <begin position="314"/>
        <end position="329"/>
    </location>
</feature>
<keyword evidence="3" id="KW-0238">DNA-binding</keyword>
<feature type="compositionally biased region" description="Basic and acidic residues" evidence="8">
    <location>
        <begin position="568"/>
        <end position="593"/>
    </location>
</feature>
<feature type="compositionally biased region" description="Pro residues" evidence="8">
    <location>
        <begin position="477"/>
        <end position="486"/>
    </location>
</feature>
<dbReference type="PANTHER" id="PTHR32235">
    <property type="entry name" value="NON-HOMOLOGOUS END-JOINING FACTOR 1"/>
    <property type="match status" value="1"/>
</dbReference>
<dbReference type="Gene3D" id="2.170.210.10">
    <property type="entry name" value="DNA double-strand break repair and VJ recombination XRCC4, N-terminal"/>
    <property type="match status" value="1"/>
</dbReference>
<evidence type="ECO:0000313" key="12">
    <source>
        <dbReference type="Proteomes" id="UP000182658"/>
    </source>
</evidence>
<dbReference type="Proteomes" id="UP000182658">
    <property type="component" value="Unassembled WGS sequence"/>
</dbReference>
<dbReference type="GO" id="GO:0032807">
    <property type="term" value="C:DNA ligase IV complex"/>
    <property type="evidence" value="ECO:0007669"/>
    <property type="project" value="TreeGrafter"/>
</dbReference>
<keyword evidence="2" id="KW-0227">DNA damage</keyword>
<feature type="compositionally biased region" description="Basic residues" evidence="8">
    <location>
        <begin position="366"/>
        <end position="375"/>
    </location>
</feature>
<feature type="compositionally biased region" description="Basic and acidic residues" evidence="8">
    <location>
        <begin position="343"/>
        <end position="353"/>
    </location>
</feature>
<accession>A0A1J7I8T2</accession>
<evidence type="ECO:0000256" key="5">
    <source>
        <dbReference type="ARBA" id="ARBA00023242"/>
    </source>
</evidence>
<dbReference type="Pfam" id="PF21928">
    <property type="entry name" value="XLF_CC"/>
    <property type="match status" value="1"/>
</dbReference>
<dbReference type="EMBL" id="KV875105">
    <property type="protein sequence ID" value="OIW23886.1"/>
    <property type="molecule type" value="Genomic_DNA"/>
</dbReference>
<comment type="similarity">
    <text evidence="6">Belongs to the XRCC4-XLF family. XLF subfamily.</text>
</comment>
<keyword evidence="12" id="KW-1185">Reference proteome</keyword>
<protein>
    <recommendedName>
        <fullName evidence="7">Non-homologous end-joining factor 1</fullName>
    </recommendedName>
</protein>
<dbReference type="InParanoid" id="A0A1J7I8T2"/>
<sequence length="604" mass="64584">MSSRQASSWRPLPGVEVPGIPGLLVSTDFTPQSYTIHLTDLANLWTESLDKKPIIMRGLKEDTSIDPTDGPDQIRKLLDLVRAAFDPSAPEHGDTTLALSKASGGTASEGESDLEIHVTVVLPKPLRPLKWPIYLRKLPQSAIATELVLPLVHSHQARAREVDELITALREKDGVIAKLVDKLEATGTGLEHAFTALSGRRKVTRAMAEERIRGLAPFKESDFRKHAETADREGGSSDDMAALLDGVFGAGAGLPSGSALGIGDSPALNDWWTKLGKGKTAALVSRGRDQGSASSSKGNSQPAAAPAAAPKPDADDDETQSEDDGDDDFQVQATPPSRKTGHEKHPAEAQGDNKDEEFEVQATPPSRKRDRHGRASRVLDDDVDDKTSDDAEAEIPDSMPSAAAKATSSKATGKRLGAIGGKNKPTSTRHKTPPPQTHSPTPSPPRTRAHPAPPAGHDADSATASESDADNDEMDTSPPPPPPKPSSQPARRGAGIGRIGGRKPPAKEATPEPPRGSSPPAAAASQVTPRRRLGVIGKKAPDSAERGRGRTRTPVEEGDVKEEEQEEEERRETSRERADRMRAELKRELDRKAQAAPARKKRKF</sequence>
<dbReference type="GO" id="GO:0006303">
    <property type="term" value="P:double-strand break repair via nonhomologous end joining"/>
    <property type="evidence" value="ECO:0007669"/>
    <property type="project" value="TreeGrafter"/>
</dbReference>
<dbReference type="AlphaFoldDB" id="A0A1J7I8T2"/>
<dbReference type="OrthoDB" id="2155935at2759"/>
<evidence type="ECO:0000256" key="1">
    <source>
        <dbReference type="ARBA" id="ARBA00004123"/>
    </source>
</evidence>
<feature type="compositionally biased region" description="Basic and acidic residues" evidence="8">
    <location>
        <begin position="377"/>
        <end position="389"/>
    </location>
</feature>
<dbReference type="CDD" id="cd22285">
    <property type="entry name" value="HD_XLF_N"/>
    <property type="match status" value="1"/>
</dbReference>
<evidence type="ECO:0000256" key="7">
    <source>
        <dbReference type="ARBA" id="ARBA00044529"/>
    </source>
</evidence>
<keyword evidence="5" id="KW-0539">Nucleus</keyword>
<feature type="compositionally biased region" description="Low complexity" evidence="8">
    <location>
        <begin position="302"/>
        <end position="311"/>
    </location>
</feature>
<name>A0A1J7I8T2_9PEZI</name>
<dbReference type="InterPro" id="IPR053829">
    <property type="entry name" value="XLF-like_CC"/>
</dbReference>
<feature type="domain" description="XLF-like coiled-coil region" evidence="10">
    <location>
        <begin position="139"/>
        <end position="191"/>
    </location>
</feature>
<dbReference type="GO" id="GO:0045027">
    <property type="term" value="F:DNA end binding"/>
    <property type="evidence" value="ECO:0007669"/>
    <property type="project" value="TreeGrafter"/>
</dbReference>
<reference evidence="11 12" key="1">
    <citation type="submission" date="2016-10" db="EMBL/GenBank/DDBJ databases">
        <title>Draft genome sequence of Coniochaeta ligniaria NRRL30616, a lignocellulolytic fungus for bioabatement of inhibitors in plant biomass hydrolysates.</title>
        <authorList>
            <consortium name="DOE Joint Genome Institute"/>
            <person name="Jimenez D.J."/>
            <person name="Hector R.E."/>
            <person name="Riley R."/>
            <person name="Sun H."/>
            <person name="Grigoriev I.V."/>
            <person name="Van Elsas J.D."/>
            <person name="Nichols N.N."/>
        </authorList>
    </citation>
    <scope>NUCLEOTIDE SEQUENCE [LARGE SCALE GENOMIC DNA]</scope>
    <source>
        <strain evidence="11 12">NRRL 30616</strain>
    </source>
</reference>
<proteinExistence type="inferred from homology"/>
<dbReference type="InterPro" id="IPR038051">
    <property type="entry name" value="XRCC4-like_N_sf"/>
</dbReference>
<evidence type="ECO:0000313" key="11">
    <source>
        <dbReference type="EMBL" id="OIW23886.1"/>
    </source>
</evidence>
<evidence type="ECO:0000256" key="8">
    <source>
        <dbReference type="SAM" id="MobiDB-lite"/>
    </source>
</evidence>
<feature type="compositionally biased region" description="Low complexity" evidence="8">
    <location>
        <begin position="401"/>
        <end position="411"/>
    </location>
</feature>
<gene>
    <name evidence="11" type="ORF">CONLIGDRAFT_113354</name>
</gene>
<feature type="domain" description="XLF-like N-terminal" evidence="9">
    <location>
        <begin position="8"/>
        <end position="136"/>
    </location>
</feature>
<feature type="compositionally biased region" description="Pro residues" evidence="8">
    <location>
        <begin position="433"/>
        <end position="445"/>
    </location>
</feature>
<dbReference type="PANTHER" id="PTHR32235:SF1">
    <property type="entry name" value="NON-HOMOLOGOUS END-JOINING FACTOR 1"/>
    <property type="match status" value="1"/>
</dbReference>
<feature type="region of interest" description="Disordered" evidence="8">
    <location>
        <begin position="282"/>
        <end position="604"/>
    </location>
</feature>
<evidence type="ECO:0000256" key="2">
    <source>
        <dbReference type="ARBA" id="ARBA00022763"/>
    </source>
</evidence>
<comment type="subcellular location">
    <subcellularLocation>
        <location evidence="1">Nucleus</location>
    </subcellularLocation>
</comment>
<evidence type="ECO:0000256" key="4">
    <source>
        <dbReference type="ARBA" id="ARBA00023204"/>
    </source>
</evidence>
<feature type="compositionally biased region" description="Basic and acidic residues" evidence="8">
    <location>
        <begin position="539"/>
        <end position="548"/>
    </location>
</feature>
<keyword evidence="4" id="KW-0234">DNA repair</keyword>
<feature type="compositionally biased region" description="Polar residues" evidence="8">
    <location>
        <begin position="291"/>
        <end position="301"/>
    </location>
</feature>
<evidence type="ECO:0000256" key="3">
    <source>
        <dbReference type="ARBA" id="ARBA00023125"/>
    </source>
</evidence>
<evidence type="ECO:0000256" key="6">
    <source>
        <dbReference type="ARBA" id="ARBA00025747"/>
    </source>
</evidence>
<evidence type="ECO:0000259" key="10">
    <source>
        <dbReference type="Pfam" id="PF21928"/>
    </source>
</evidence>
<dbReference type="STRING" id="1408157.A0A1J7I8T2"/>
<feature type="compositionally biased region" description="Acidic residues" evidence="8">
    <location>
        <begin position="556"/>
        <end position="567"/>
    </location>
</feature>
<dbReference type="InterPro" id="IPR052287">
    <property type="entry name" value="NHEJ_factor"/>
</dbReference>
<dbReference type="Pfam" id="PF09302">
    <property type="entry name" value="XLF"/>
    <property type="match status" value="1"/>
</dbReference>
<organism evidence="11 12">
    <name type="scientific">Coniochaeta ligniaria NRRL 30616</name>
    <dbReference type="NCBI Taxonomy" id="1408157"/>
    <lineage>
        <taxon>Eukaryota</taxon>
        <taxon>Fungi</taxon>
        <taxon>Dikarya</taxon>
        <taxon>Ascomycota</taxon>
        <taxon>Pezizomycotina</taxon>
        <taxon>Sordariomycetes</taxon>
        <taxon>Sordariomycetidae</taxon>
        <taxon>Coniochaetales</taxon>
        <taxon>Coniochaetaceae</taxon>
        <taxon>Coniochaeta</taxon>
    </lineage>
</organism>
<dbReference type="InterPro" id="IPR015381">
    <property type="entry name" value="XLF-like_N"/>
</dbReference>